<feature type="transmembrane region" description="Helical" evidence="1">
    <location>
        <begin position="6"/>
        <end position="25"/>
    </location>
</feature>
<dbReference type="Proteomes" id="UP001500928">
    <property type="component" value="Unassembled WGS sequence"/>
</dbReference>
<proteinExistence type="predicted"/>
<organism evidence="2 3">
    <name type="scientific">Actinomycetospora chlora</name>
    <dbReference type="NCBI Taxonomy" id="663608"/>
    <lineage>
        <taxon>Bacteria</taxon>
        <taxon>Bacillati</taxon>
        <taxon>Actinomycetota</taxon>
        <taxon>Actinomycetes</taxon>
        <taxon>Pseudonocardiales</taxon>
        <taxon>Pseudonocardiaceae</taxon>
        <taxon>Actinomycetospora</taxon>
    </lineage>
</organism>
<dbReference type="EMBL" id="BAABHO010000004">
    <property type="protein sequence ID" value="GAA4777460.1"/>
    <property type="molecule type" value="Genomic_DNA"/>
</dbReference>
<dbReference type="RefSeq" id="WP_345411110.1">
    <property type="nucleotide sequence ID" value="NZ_BAABHO010000004.1"/>
</dbReference>
<sequence>MDGTGVYIATLVVGVVAIVVVGQLLRRAGHDFLEEVYGDRTIATSLNAMLVTLYHLLALGLLTMVATAELGFGGAQLVVARSGFFLLVLGGVYGLALFGLATARNRRRQQDVEDGFRRR</sequence>
<evidence type="ECO:0000256" key="1">
    <source>
        <dbReference type="SAM" id="Phobius"/>
    </source>
</evidence>
<keyword evidence="1" id="KW-1133">Transmembrane helix</keyword>
<evidence type="ECO:0000313" key="2">
    <source>
        <dbReference type="EMBL" id="GAA4777460.1"/>
    </source>
</evidence>
<keyword evidence="3" id="KW-1185">Reference proteome</keyword>
<evidence type="ECO:0000313" key="3">
    <source>
        <dbReference type="Proteomes" id="UP001500928"/>
    </source>
</evidence>
<feature type="transmembrane region" description="Helical" evidence="1">
    <location>
        <begin position="78"/>
        <end position="100"/>
    </location>
</feature>
<accession>A0ABP9ACE3</accession>
<evidence type="ECO:0008006" key="4">
    <source>
        <dbReference type="Google" id="ProtNLM"/>
    </source>
</evidence>
<protein>
    <recommendedName>
        <fullName evidence="4">Integral membrane protein</fullName>
    </recommendedName>
</protein>
<name>A0ABP9ACE3_9PSEU</name>
<keyword evidence="1" id="KW-0472">Membrane</keyword>
<keyword evidence="1" id="KW-0812">Transmembrane</keyword>
<feature type="transmembrane region" description="Helical" evidence="1">
    <location>
        <begin position="46"/>
        <end position="66"/>
    </location>
</feature>
<gene>
    <name evidence="2" type="ORF">GCM10023200_07880</name>
</gene>
<comment type="caution">
    <text evidence="2">The sequence shown here is derived from an EMBL/GenBank/DDBJ whole genome shotgun (WGS) entry which is preliminary data.</text>
</comment>
<reference evidence="3" key="1">
    <citation type="journal article" date="2019" name="Int. J. Syst. Evol. Microbiol.">
        <title>The Global Catalogue of Microorganisms (GCM) 10K type strain sequencing project: providing services to taxonomists for standard genome sequencing and annotation.</title>
        <authorList>
            <consortium name="The Broad Institute Genomics Platform"/>
            <consortium name="The Broad Institute Genome Sequencing Center for Infectious Disease"/>
            <person name="Wu L."/>
            <person name="Ma J."/>
        </authorList>
    </citation>
    <scope>NUCLEOTIDE SEQUENCE [LARGE SCALE GENOMIC DNA]</scope>
    <source>
        <strain evidence="3">JCM 17979</strain>
    </source>
</reference>